<dbReference type="SMART" id="SM00953">
    <property type="entry name" value="RES"/>
    <property type="match status" value="1"/>
</dbReference>
<feature type="domain" description="RES" evidence="1">
    <location>
        <begin position="24"/>
        <end position="159"/>
    </location>
</feature>
<dbReference type="Proteomes" id="UP001305421">
    <property type="component" value="Chromosome"/>
</dbReference>
<evidence type="ECO:0000313" key="2">
    <source>
        <dbReference type="EMBL" id="WNH48288.1"/>
    </source>
</evidence>
<accession>A0ABY9YC58</accession>
<sequence>MILRDLSDEEALYRVITPRWSHAPTSGAGAALKGGRFNRPGLEALYLSQTVETALEEYRQHARLLPPGTITTFLVRRLRVVDFSSGYAAHSWDPIWAEYGCNWRQLAFDARVEPPSWVLGDLALDAGAAGILFPSMLHAGGTNLVLFNSSTLSADSLSAYDPHQQLPRDAASWSGG</sequence>
<dbReference type="EMBL" id="CP115543">
    <property type="protein sequence ID" value="WNH48288.1"/>
    <property type="molecule type" value="Genomic_DNA"/>
</dbReference>
<name>A0ABY9YC58_9GAMM</name>
<organism evidence="2 3">
    <name type="scientific">Stenotrophomonas aracearum</name>
    <dbReference type="NCBI Taxonomy" id="3003272"/>
    <lineage>
        <taxon>Bacteria</taxon>
        <taxon>Pseudomonadati</taxon>
        <taxon>Pseudomonadota</taxon>
        <taxon>Gammaproteobacteria</taxon>
        <taxon>Lysobacterales</taxon>
        <taxon>Lysobacteraceae</taxon>
        <taxon>Stenotrophomonas</taxon>
    </lineage>
</organism>
<proteinExistence type="predicted"/>
<protein>
    <submittedName>
        <fullName evidence="2">RES family NAD+ phosphorylase</fullName>
    </submittedName>
</protein>
<dbReference type="Pfam" id="PF08808">
    <property type="entry name" value="RES"/>
    <property type="match status" value="1"/>
</dbReference>
<keyword evidence="3" id="KW-1185">Reference proteome</keyword>
<gene>
    <name evidence="2" type="ORF">PDM28_16695</name>
</gene>
<dbReference type="RefSeq" id="WP_311182901.1">
    <property type="nucleotide sequence ID" value="NZ_CP115543.1"/>
</dbReference>
<reference evidence="2 3" key="1">
    <citation type="submission" date="2022-12" db="EMBL/GenBank/DDBJ databases">
        <title>Two new species, Stenotrophomonas aracearum and Stenotrophomonas oahuensis, isolated from Anthurium (Araceae family) in Hawaii.</title>
        <authorList>
            <person name="Chunag S.C."/>
            <person name="Dobhal S."/>
            <person name="Alvarez A."/>
            <person name="Arif M."/>
        </authorList>
    </citation>
    <scope>NUCLEOTIDE SEQUENCE [LARGE SCALE GENOMIC DNA]</scope>
    <source>
        <strain evidence="2 3">A5588</strain>
    </source>
</reference>
<evidence type="ECO:0000313" key="3">
    <source>
        <dbReference type="Proteomes" id="UP001305421"/>
    </source>
</evidence>
<evidence type="ECO:0000259" key="1">
    <source>
        <dbReference type="SMART" id="SM00953"/>
    </source>
</evidence>
<dbReference type="InterPro" id="IPR014914">
    <property type="entry name" value="RES_dom"/>
</dbReference>